<comment type="catalytic activity">
    <reaction evidence="8">
        <text>O-phospho-L-seryl-[protein] + H2O = L-seryl-[protein] + phosphate</text>
        <dbReference type="Rhea" id="RHEA:20629"/>
        <dbReference type="Rhea" id="RHEA-COMP:9863"/>
        <dbReference type="Rhea" id="RHEA-COMP:11604"/>
        <dbReference type="ChEBI" id="CHEBI:15377"/>
        <dbReference type="ChEBI" id="CHEBI:29999"/>
        <dbReference type="ChEBI" id="CHEBI:43474"/>
        <dbReference type="ChEBI" id="CHEBI:83421"/>
        <dbReference type="EC" id="3.1.3.16"/>
    </reaction>
</comment>
<dbReference type="InterPro" id="IPR002182">
    <property type="entry name" value="NB-ARC"/>
</dbReference>
<dbReference type="InterPro" id="IPR001932">
    <property type="entry name" value="PPM-type_phosphatase-like_dom"/>
</dbReference>
<dbReference type="SUPFAM" id="SSF52047">
    <property type="entry name" value="RNI-like"/>
    <property type="match status" value="1"/>
</dbReference>
<evidence type="ECO:0000313" key="10">
    <source>
        <dbReference type="EMBL" id="EMS65633.1"/>
    </source>
</evidence>
<evidence type="ECO:0000256" key="8">
    <source>
        <dbReference type="ARBA" id="ARBA00047761"/>
    </source>
</evidence>
<dbReference type="CDD" id="cd00143">
    <property type="entry name" value="PP2Cc"/>
    <property type="match status" value="1"/>
</dbReference>
<evidence type="ECO:0000256" key="7">
    <source>
        <dbReference type="ARBA" id="ARBA00023054"/>
    </source>
</evidence>
<dbReference type="InterPro" id="IPR055414">
    <property type="entry name" value="LRR_R13L4/SHOC2-like"/>
</dbReference>
<accession>M7ZQY7</accession>
<dbReference type="InterPro" id="IPR044974">
    <property type="entry name" value="Disease_R_plants"/>
</dbReference>
<evidence type="ECO:0000256" key="3">
    <source>
        <dbReference type="ARBA" id="ARBA00022614"/>
    </source>
</evidence>
<reference evidence="10" key="1">
    <citation type="journal article" date="2013" name="Nature">
        <title>Draft genome of the wheat A-genome progenitor Triticum urartu.</title>
        <authorList>
            <person name="Ling H.Q."/>
            <person name="Zhao S."/>
            <person name="Liu D."/>
            <person name="Wang J."/>
            <person name="Sun H."/>
            <person name="Zhang C."/>
            <person name="Fan H."/>
            <person name="Li D."/>
            <person name="Dong L."/>
            <person name="Tao Y."/>
            <person name="Gao C."/>
            <person name="Wu H."/>
            <person name="Li Y."/>
            <person name="Cui Y."/>
            <person name="Guo X."/>
            <person name="Zheng S."/>
            <person name="Wang B."/>
            <person name="Yu K."/>
            <person name="Liang Q."/>
            <person name="Yang W."/>
            <person name="Lou X."/>
            <person name="Chen J."/>
            <person name="Feng M."/>
            <person name="Jian J."/>
            <person name="Zhang X."/>
            <person name="Luo G."/>
            <person name="Jiang Y."/>
            <person name="Liu J."/>
            <person name="Wang Z."/>
            <person name="Sha Y."/>
            <person name="Zhang B."/>
            <person name="Wu H."/>
            <person name="Tang D."/>
            <person name="Shen Q."/>
            <person name="Xue P."/>
            <person name="Zou S."/>
            <person name="Wang X."/>
            <person name="Liu X."/>
            <person name="Wang F."/>
            <person name="Yang Y."/>
            <person name="An X."/>
            <person name="Dong Z."/>
            <person name="Zhang K."/>
            <person name="Zhang X."/>
            <person name="Luo M.C."/>
            <person name="Dvorak J."/>
            <person name="Tong Y."/>
            <person name="Wang J."/>
            <person name="Yang H."/>
            <person name="Li Z."/>
            <person name="Wang D."/>
            <person name="Zhang A."/>
            <person name="Wang J."/>
        </authorList>
    </citation>
    <scope>NUCLEOTIDE SEQUENCE</scope>
</reference>
<comment type="catalytic activity">
    <reaction evidence="9">
        <text>O-phospho-L-threonyl-[protein] + H2O = L-threonyl-[protein] + phosphate</text>
        <dbReference type="Rhea" id="RHEA:47004"/>
        <dbReference type="Rhea" id="RHEA-COMP:11060"/>
        <dbReference type="Rhea" id="RHEA-COMP:11605"/>
        <dbReference type="ChEBI" id="CHEBI:15377"/>
        <dbReference type="ChEBI" id="CHEBI:30013"/>
        <dbReference type="ChEBI" id="CHEBI:43474"/>
        <dbReference type="ChEBI" id="CHEBI:61977"/>
        <dbReference type="EC" id="3.1.3.16"/>
    </reaction>
</comment>
<dbReference type="PANTHER" id="PTHR23155:SF1198">
    <property type="entry name" value="DISEASE RESISTANCE PROTEIN RGA5"/>
    <property type="match status" value="1"/>
</dbReference>
<evidence type="ECO:0000256" key="5">
    <source>
        <dbReference type="ARBA" id="ARBA00022741"/>
    </source>
</evidence>
<dbReference type="PANTHER" id="PTHR23155">
    <property type="entry name" value="DISEASE RESISTANCE PROTEIN RP"/>
    <property type="match status" value="1"/>
</dbReference>
<keyword evidence="6" id="KW-0611">Plant defense</keyword>
<dbReference type="PROSITE" id="PS51746">
    <property type="entry name" value="PPM_2"/>
    <property type="match status" value="1"/>
</dbReference>
<dbReference type="InterPro" id="IPR027417">
    <property type="entry name" value="P-loop_NTPase"/>
</dbReference>
<dbReference type="Gene3D" id="3.80.10.10">
    <property type="entry name" value="Ribonuclease Inhibitor"/>
    <property type="match status" value="1"/>
</dbReference>
<dbReference type="GO" id="GO:0043531">
    <property type="term" value="F:ADP binding"/>
    <property type="evidence" value="ECO:0007669"/>
    <property type="project" value="InterPro"/>
</dbReference>
<evidence type="ECO:0000256" key="6">
    <source>
        <dbReference type="ARBA" id="ARBA00022821"/>
    </source>
</evidence>
<keyword evidence="3" id="KW-0433">Leucine-rich repeat</keyword>
<dbReference type="Pfam" id="PF23559">
    <property type="entry name" value="WHD_DRP"/>
    <property type="match status" value="1"/>
</dbReference>
<dbReference type="Gene3D" id="3.40.50.300">
    <property type="entry name" value="P-loop containing nucleotide triphosphate hydrolases"/>
    <property type="match status" value="1"/>
</dbReference>
<dbReference type="Pfam" id="PF00481">
    <property type="entry name" value="PP2C"/>
    <property type="match status" value="1"/>
</dbReference>
<dbReference type="Gene3D" id="1.10.10.10">
    <property type="entry name" value="Winged helix-like DNA-binding domain superfamily/Winged helix DNA-binding domain"/>
    <property type="match status" value="1"/>
</dbReference>
<organism evidence="10">
    <name type="scientific">Triticum urartu</name>
    <name type="common">Red wild einkorn</name>
    <name type="synonym">Crithodium urartu</name>
    <dbReference type="NCBI Taxonomy" id="4572"/>
    <lineage>
        <taxon>Eukaryota</taxon>
        <taxon>Viridiplantae</taxon>
        <taxon>Streptophyta</taxon>
        <taxon>Embryophyta</taxon>
        <taxon>Tracheophyta</taxon>
        <taxon>Spermatophyta</taxon>
        <taxon>Magnoliopsida</taxon>
        <taxon>Liliopsida</taxon>
        <taxon>Poales</taxon>
        <taxon>Poaceae</taxon>
        <taxon>BOP clade</taxon>
        <taxon>Pooideae</taxon>
        <taxon>Triticodae</taxon>
        <taxon>Triticeae</taxon>
        <taxon>Triticinae</taxon>
        <taxon>Triticum</taxon>
    </lineage>
</organism>
<dbReference type="FunFam" id="1.10.10.10:FF:000322">
    <property type="entry name" value="Probable disease resistance protein At1g63360"/>
    <property type="match status" value="1"/>
</dbReference>
<evidence type="ECO:0000256" key="2">
    <source>
        <dbReference type="ARBA" id="ARBA00013081"/>
    </source>
</evidence>
<dbReference type="GO" id="GO:0002758">
    <property type="term" value="P:innate immune response-activating signaling pathway"/>
    <property type="evidence" value="ECO:0007669"/>
    <property type="project" value="UniProtKB-ARBA"/>
</dbReference>
<dbReference type="FunFam" id="3.60.40.10:FF:000291">
    <property type="entry name" value="Protein phosphatase 2C 50"/>
    <property type="match status" value="1"/>
</dbReference>
<proteinExistence type="inferred from homology"/>
<evidence type="ECO:0000256" key="9">
    <source>
        <dbReference type="ARBA" id="ARBA00048336"/>
    </source>
</evidence>
<dbReference type="SMART" id="SM00332">
    <property type="entry name" value="PP2Cc"/>
    <property type="match status" value="1"/>
</dbReference>
<dbReference type="Gene3D" id="3.60.40.10">
    <property type="entry name" value="PPM-type phosphatase domain"/>
    <property type="match status" value="1"/>
</dbReference>
<name>M7ZQY7_TRIUA</name>
<dbReference type="Pfam" id="PF18052">
    <property type="entry name" value="Rx_N"/>
    <property type="match status" value="1"/>
</dbReference>
<dbReference type="GO" id="GO:0042742">
    <property type="term" value="P:defense response to bacterium"/>
    <property type="evidence" value="ECO:0007669"/>
    <property type="project" value="UniProtKB-ARBA"/>
</dbReference>
<evidence type="ECO:0000256" key="1">
    <source>
        <dbReference type="ARBA" id="ARBA00008894"/>
    </source>
</evidence>
<sequence>MDAPMTSSLAAPSAMDAPMSSSLAAPSAMDAPMSSSLGAMGPLLRKLDSMLPPDYRLPKALKGKIELLKADLEEISVALVEQSTADSPNEMAKYWMNEVRELCYDIEDFIDSIMSTHTDAKMRSAQSYKVGRVKIAWLPKRKPCTRAAKITDLRALVREAIERHERYLDGCTSSSRCVFTGHGRIPAMYAEAAHCLVGVDDAKTKLVKWLIDEEEQQLKVVAIVGPAGIGKTALAKQVYHELGEQFECRAFVRASRKPDMRRLLGGILSQVQGHRRPSDSCTVQNLIDDLTKHLQNKRYVVVIDDLWETTAWDIVTSAFPEESEGVAQECCDDQSNNILKMKPLGREDSGKLLYSLVFGPECIFPEQLNFISEPIITKCAGLPLATIFVAGLLTSEPDNAELWQYVQQCLYSNLSTNSTLEETVQEILKLSFNSLPRHLKTCLMYARVYPEGYTMWKIDLIKQWMAEGFIGVTEGTDTWEVAYSYFGELVNRGMIQPVDINYNGEVLSCTLHHVVLDLITLESTEERFITALDYSQNIRGHYSNFRRLSFHFSNTRYATKPTGLSLSKVRSIGFFGILECVPSIVEFKLLRVLIFEFWGDQRGSTSFNLARICSLFQLRYLKILCDASVEVELPTQMRMLRYLETLIIDAAVSAVPLDIIHLPGLLYLSLGDKTDLPDEIGRISSLRTLHYFDIGSNSEDNVLSLGDLVNLQDLHLTYYTEDSDEHCTAESNERMKRNLAALASSLGKLANLKYVTLAPGVSGMAIYHDVWSSMSSPPIFLQRLELSPPICIFSRLPEWIGQLRKLCILKIVVGEMLMKDMDILTELPALTVLSLHVRQPTAERVIFKRGTFPALKYFNYTCGAICLAFQEGALPNLKRLELSFNAHRGEDYDHFLAGIEYLLNLKEIAGTIGAAPGAEEPDRRAAESAFKDAIRNHPRFPSYDYVKRADWIEEEYDPQEEQHSIRYKDPLNEHGGRKKRIFEYIKQNPDMDLNDYVMFCRSTLASDCGIVTSDSSSVDSAESESGGAAGASAYIVECAAFWGLTSISSRSPENWDAAIAVPRFFSTSSVYTMATVACRYPKSPTMNDNNKRLVNFMSQERTVANYCRDRLHAVLVEELGRTERPLSGVSWGTVEFKKQWEKAFVDVFCMVDDEVGGKVIRGGGQGVGTRGLAKAAEVEPLAPETMGSTAVVAVVWFSHIIIANCGDSRAVLCRGKQAMPLTVDHKPNRKDEYARIEAAGGKIIQWDGYRVFGVLSMSRSIGDWYLKPWIIPVPEVTVVPRQKEDEFLILASDGLWNVLSNQEVCDVARKRILLWHKKNIIDSSSAERSGDSSDPAAQEAAEYLSKLALQKGSKDDITVIVVDLKAKRKFKNKLGTPI</sequence>
<dbReference type="Gene3D" id="1.20.5.4130">
    <property type="match status" value="1"/>
</dbReference>
<dbReference type="SUPFAM" id="SSF81606">
    <property type="entry name" value="PP2C-like"/>
    <property type="match status" value="1"/>
</dbReference>
<protein>
    <recommendedName>
        <fullName evidence="2">protein-serine/threonine phosphatase</fullName>
        <ecNumber evidence="2">3.1.3.16</ecNumber>
    </recommendedName>
</protein>
<keyword evidence="4" id="KW-0677">Repeat</keyword>
<dbReference type="OMA" id="HERYQLD"/>
<dbReference type="Pfam" id="PF00931">
    <property type="entry name" value="NB-ARC"/>
    <property type="match status" value="1"/>
</dbReference>
<dbReference type="InterPro" id="IPR036457">
    <property type="entry name" value="PPM-type-like_dom_sf"/>
</dbReference>
<dbReference type="GO" id="GO:0009626">
    <property type="term" value="P:plant-type hypersensitive response"/>
    <property type="evidence" value="ECO:0007669"/>
    <property type="project" value="UniProtKB-ARBA"/>
</dbReference>
<evidence type="ECO:0000256" key="4">
    <source>
        <dbReference type="ARBA" id="ARBA00022737"/>
    </source>
</evidence>
<dbReference type="Pfam" id="PF23598">
    <property type="entry name" value="LRR_14"/>
    <property type="match status" value="1"/>
</dbReference>
<dbReference type="STRING" id="4572.M7ZQY7"/>
<comment type="similarity">
    <text evidence="1">Belongs to the disease resistance NB-LRR family.</text>
</comment>
<gene>
    <name evidence="10" type="ORF">TRIUR3_01885</name>
</gene>
<keyword evidence="5" id="KW-0547">Nucleotide-binding</keyword>
<dbReference type="SUPFAM" id="SSF52540">
    <property type="entry name" value="P-loop containing nucleoside triphosphate hydrolases"/>
    <property type="match status" value="1"/>
</dbReference>
<dbReference type="eggNOG" id="KOG4658">
    <property type="taxonomic scope" value="Eukaryota"/>
</dbReference>
<dbReference type="PRINTS" id="PR00364">
    <property type="entry name" value="DISEASERSIST"/>
</dbReference>
<dbReference type="InterPro" id="IPR058922">
    <property type="entry name" value="WHD_DRP"/>
</dbReference>
<dbReference type="EMBL" id="KD041799">
    <property type="protein sequence ID" value="EMS65633.1"/>
    <property type="molecule type" value="Genomic_DNA"/>
</dbReference>
<dbReference type="eggNOG" id="KOG0698">
    <property type="taxonomic scope" value="Eukaryota"/>
</dbReference>
<dbReference type="EC" id="3.1.3.16" evidence="2"/>
<keyword evidence="7" id="KW-0175">Coiled coil</keyword>
<dbReference type="GO" id="GO:0004722">
    <property type="term" value="F:protein serine/threonine phosphatase activity"/>
    <property type="evidence" value="ECO:0007669"/>
    <property type="project" value="UniProtKB-EC"/>
</dbReference>
<dbReference type="InterPro" id="IPR032675">
    <property type="entry name" value="LRR_dom_sf"/>
</dbReference>
<dbReference type="InterPro" id="IPR036388">
    <property type="entry name" value="WH-like_DNA-bd_sf"/>
</dbReference>
<dbReference type="InterPro" id="IPR041118">
    <property type="entry name" value="Rx_N"/>
</dbReference>